<keyword evidence="2" id="KW-0238">DNA-binding</keyword>
<dbReference type="PANTHER" id="PTHR30349">
    <property type="entry name" value="PHAGE INTEGRASE-RELATED"/>
    <property type="match status" value="1"/>
</dbReference>
<dbReference type="Pfam" id="PF00589">
    <property type="entry name" value="Phage_integrase"/>
    <property type="match status" value="1"/>
</dbReference>
<proteinExistence type="inferred from homology"/>
<dbReference type="EMBL" id="FOMX01000029">
    <property type="protein sequence ID" value="SFF11169.1"/>
    <property type="molecule type" value="Genomic_DNA"/>
</dbReference>
<dbReference type="GO" id="GO:0015074">
    <property type="term" value="P:DNA integration"/>
    <property type="evidence" value="ECO:0007669"/>
    <property type="project" value="InterPro"/>
</dbReference>
<keyword evidence="7" id="KW-1185">Reference proteome</keyword>
<feature type="domain" description="Tyr recombinase" evidence="5">
    <location>
        <begin position="274"/>
        <end position="462"/>
    </location>
</feature>
<dbReference type="InterPro" id="IPR050090">
    <property type="entry name" value="Tyrosine_recombinase_XerCD"/>
</dbReference>
<dbReference type="Pfam" id="PF12728">
    <property type="entry name" value="HTH_17"/>
    <property type="match status" value="1"/>
</dbReference>
<organism evidence="6 7">
    <name type="scientific">Nannocystis exedens</name>
    <dbReference type="NCBI Taxonomy" id="54"/>
    <lineage>
        <taxon>Bacteria</taxon>
        <taxon>Pseudomonadati</taxon>
        <taxon>Myxococcota</taxon>
        <taxon>Polyangia</taxon>
        <taxon>Nannocystales</taxon>
        <taxon>Nannocystaceae</taxon>
        <taxon>Nannocystis</taxon>
    </lineage>
</organism>
<dbReference type="InterPro" id="IPR013762">
    <property type="entry name" value="Integrase-like_cat_sf"/>
</dbReference>
<evidence type="ECO:0000313" key="7">
    <source>
        <dbReference type="Proteomes" id="UP000199400"/>
    </source>
</evidence>
<dbReference type="InterPro" id="IPR011010">
    <property type="entry name" value="DNA_brk_join_enz"/>
</dbReference>
<feature type="region of interest" description="Disordered" evidence="4">
    <location>
        <begin position="143"/>
        <end position="168"/>
    </location>
</feature>
<evidence type="ECO:0000256" key="3">
    <source>
        <dbReference type="ARBA" id="ARBA00023172"/>
    </source>
</evidence>
<evidence type="ECO:0000256" key="4">
    <source>
        <dbReference type="SAM" id="MobiDB-lite"/>
    </source>
</evidence>
<evidence type="ECO:0000313" key="6">
    <source>
        <dbReference type="EMBL" id="SFF11169.1"/>
    </source>
</evidence>
<comment type="similarity">
    <text evidence="1">Belongs to the 'phage' integrase family.</text>
</comment>
<reference evidence="7" key="1">
    <citation type="submission" date="2016-10" db="EMBL/GenBank/DDBJ databases">
        <authorList>
            <person name="Varghese N."/>
            <person name="Submissions S."/>
        </authorList>
    </citation>
    <scope>NUCLEOTIDE SEQUENCE [LARGE SCALE GENOMIC DNA]</scope>
    <source>
        <strain evidence="7">ATCC 25963</strain>
    </source>
</reference>
<evidence type="ECO:0000259" key="5">
    <source>
        <dbReference type="PROSITE" id="PS51898"/>
    </source>
</evidence>
<dbReference type="InterPro" id="IPR041657">
    <property type="entry name" value="HTH_17"/>
</dbReference>
<name>A0A1I2G218_9BACT</name>
<dbReference type="SUPFAM" id="SSF56349">
    <property type="entry name" value="DNA breaking-rejoining enzymes"/>
    <property type="match status" value="1"/>
</dbReference>
<keyword evidence="3" id="KW-0233">DNA recombination</keyword>
<evidence type="ECO:0000256" key="1">
    <source>
        <dbReference type="ARBA" id="ARBA00008857"/>
    </source>
</evidence>
<dbReference type="InterPro" id="IPR009061">
    <property type="entry name" value="DNA-bd_dom_put_sf"/>
</dbReference>
<evidence type="ECO:0000256" key="2">
    <source>
        <dbReference type="ARBA" id="ARBA00023125"/>
    </source>
</evidence>
<dbReference type="CDD" id="cd01189">
    <property type="entry name" value="INT_ICEBs1_C_like"/>
    <property type="match status" value="1"/>
</dbReference>
<dbReference type="SUPFAM" id="SSF46955">
    <property type="entry name" value="Putative DNA-binding domain"/>
    <property type="match status" value="1"/>
</dbReference>
<gene>
    <name evidence="6" type="ORF">SAMN02745121_06997</name>
</gene>
<dbReference type="PROSITE" id="PS51898">
    <property type="entry name" value="TYR_RECOMBINASE"/>
    <property type="match status" value="1"/>
</dbReference>
<dbReference type="InterPro" id="IPR010998">
    <property type="entry name" value="Integrase_recombinase_N"/>
</dbReference>
<dbReference type="PANTHER" id="PTHR30349:SF64">
    <property type="entry name" value="PROPHAGE INTEGRASE INTD-RELATED"/>
    <property type="match status" value="1"/>
</dbReference>
<protein>
    <submittedName>
        <fullName evidence="6">Phage integrase, N-terminal SAM-like domain</fullName>
    </submittedName>
</protein>
<dbReference type="Gene3D" id="1.10.443.10">
    <property type="entry name" value="Intergrase catalytic core"/>
    <property type="match status" value="1"/>
</dbReference>
<dbReference type="GO" id="GO:0003677">
    <property type="term" value="F:DNA binding"/>
    <property type="evidence" value="ECO:0007669"/>
    <property type="project" value="UniProtKB-KW"/>
</dbReference>
<dbReference type="Gene3D" id="1.10.150.130">
    <property type="match status" value="1"/>
</dbReference>
<accession>A0A1I2G218</accession>
<sequence>MGRGGMREADFELSALPPVMSPAETAHLLRISTRTLANWRSLGHGPAFLKAGGRVAYRAASVVQWVRQQETEGCGGEGLSKVKITIRPYPKNPKRLHVDIMFPHPRTPDRDVRRRLLAPDGMDSAGAKAWGMRQVREILKELGKPAQAEDKEENFDIPAGESPSAHSTHSETLRMFWPQFMEEYVELTLKASSQQSYHSAWQQHIAPVLGDCPLDRLDAAAFSRLKRACRVKGHGAAYRNLICAKVVVALRTAAEWGRIAKEAVPKMPWEKVKRRPKEVYTPVQVEAIVQAARAKSEEAYVLLLLLSRAALRIGEAAGLMWDDIDWDRGTLLIQRNVYRGLLQDSPKGEIGAVPIAPVLMRALHQLRQTAGARSRFVISRLRAGRWTHCNESTLATRVSAIQRAAGVAPKGPHMHRHTALTLAAQAGVPPLALQKLARHSTLETTMRYYIHINNVEMAALAVAALDAPSAGSFGNGLAT</sequence>
<dbReference type="Proteomes" id="UP000199400">
    <property type="component" value="Unassembled WGS sequence"/>
</dbReference>
<dbReference type="AlphaFoldDB" id="A0A1I2G218"/>
<dbReference type="GO" id="GO:0006310">
    <property type="term" value="P:DNA recombination"/>
    <property type="evidence" value="ECO:0007669"/>
    <property type="project" value="UniProtKB-KW"/>
</dbReference>
<dbReference type="InterPro" id="IPR002104">
    <property type="entry name" value="Integrase_catalytic"/>
</dbReference>
<dbReference type="STRING" id="54.SAMN02745121_06997"/>